<accession>A0A4U0R762</accession>
<proteinExistence type="predicted"/>
<protein>
    <submittedName>
        <fullName evidence="1">Uncharacterized protein</fullName>
    </submittedName>
</protein>
<evidence type="ECO:0000313" key="1">
    <source>
        <dbReference type="EMBL" id="TJZ90893.1"/>
    </source>
</evidence>
<dbReference type="OrthoDB" id="7806105at2"/>
<gene>
    <name evidence="1" type="ORF">FA743_13365</name>
</gene>
<organism evidence="1 2">
    <name type="scientific">Paracoccus gahaiensis</name>
    <dbReference type="NCBI Taxonomy" id="1706839"/>
    <lineage>
        <taxon>Bacteria</taxon>
        <taxon>Pseudomonadati</taxon>
        <taxon>Pseudomonadota</taxon>
        <taxon>Alphaproteobacteria</taxon>
        <taxon>Rhodobacterales</taxon>
        <taxon>Paracoccaceae</taxon>
        <taxon>Paracoccus</taxon>
    </lineage>
</organism>
<keyword evidence="2" id="KW-1185">Reference proteome</keyword>
<reference evidence="1 2" key="1">
    <citation type="submission" date="2019-04" db="EMBL/GenBank/DDBJ databases">
        <authorList>
            <person name="Li J."/>
        </authorList>
    </citation>
    <scope>NUCLEOTIDE SEQUENCE [LARGE SCALE GENOMIC DNA]</scope>
    <source>
        <strain evidence="1 2">KCTC 42687</strain>
    </source>
</reference>
<dbReference type="EMBL" id="SUNI01000013">
    <property type="protein sequence ID" value="TJZ90893.1"/>
    <property type="molecule type" value="Genomic_DNA"/>
</dbReference>
<comment type="caution">
    <text evidence="1">The sequence shown here is derived from an EMBL/GenBank/DDBJ whole genome shotgun (WGS) entry which is preliminary data.</text>
</comment>
<dbReference type="Proteomes" id="UP000309747">
    <property type="component" value="Unassembled WGS sequence"/>
</dbReference>
<name>A0A4U0R762_9RHOB</name>
<sequence>MTHDSDSDPAQDAGLAALRLILDNLLSRLGGQDAEGGVTARRLDGPGASMAVSVDDDGGNVFFRLEMHDGPMSPLVRLNAPTAPGDHIIPIIENADGTTAFGIDMRDGSLYPQPPDRRDGATIDFVDPDNLGDAWNAIQSRDEFGPVIRYLSRQWRETWGFEKRGAITLAQTYDPALGVVAFGGGSAGVVRPIAEDFRYHLIDETLRSPEDGEAASALAVAFLEGEYAARRALPTVVALTRVVASTVEADALPGSAPRLALRARVAAARQALVPWGKELFVDRISLSLLEGAPQTLRATADLHYAAVANSLRQEIAEAAGQAPLPVVVVSQSAGTRGDGTSEVILAEGELDWAHWSLGLIVATPRYPFPLQPGTAAALTPEAAMQVSELEALAANERLAGRDWYGPSLGAKATRAGPIITVPFTAMSALVLRDPERHGFCVDGVTNGAVIASVEVRGTDALLTMTDDPTGALTVRYAFGETGDRGDGFPCNRGSLTDGWSKPSLTGAGTTLYRYARAGRVPVF</sequence>
<dbReference type="RefSeq" id="WP_136886605.1">
    <property type="nucleotide sequence ID" value="NZ_SUNI01000013.1"/>
</dbReference>
<dbReference type="AlphaFoldDB" id="A0A4U0R762"/>
<evidence type="ECO:0000313" key="2">
    <source>
        <dbReference type="Proteomes" id="UP000309747"/>
    </source>
</evidence>